<dbReference type="CDD" id="cd18823">
    <property type="entry name" value="GH43_RcAra43A-like"/>
    <property type="match status" value="1"/>
</dbReference>
<dbReference type="Gene3D" id="2.60.40.1080">
    <property type="match status" value="2"/>
</dbReference>
<dbReference type="InterPro" id="IPR008964">
    <property type="entry name" value="Invasin/intimin_cell_adhesion"/>
</dbReference>
<evidence type="ECO:0000313" key="7">
    <source>
        <dbReference type="Proteomes" id="UP000824109"/>
    </source>
</evidence>
<feature type="signal peptide" evidence="4">
    <location>
        <begin position="1"/>
        <end position="23"/>
    </location>
</feature>
<dbReference type="InterPro" id="IPR003305">
    <property type="entry name" value="CenC_carb-bd"/>
</dbReference>
<dbReference type="Gene3D" id="2.115.10.20">
    <property type="entry name" value="Glycosyl hydrolase domain, family 43"/>
    <property type="match status" value="1"/>
</dbReference>
<dbReference type="PANTHER" id="PTHR22925">
    <property type="entry name" value="GLYCOSYL HYDROLASE 43 FAMILY MEMBER"/>
    <property type="match status" value="1"/>
</dbReference>
<dbReference type="Pfam" id="PF02368">
    <property type="entry name" value="Big_2"/>
    <property type="match status" value="2"/>
</dbReference>
<evidence type="ECO:0000256" key="1">
    <source>
        <dbReference type="ARBA" id="ARBA00009865"/>
    </source>
</evidence>
<evidence type="ECO:0000313" key="6">
    <source>
        <dbReference type="EMBL" id="HIU57546.1"/>
    </source>
</evidence>
<dbReference type="Pfam" id="PF02018">
    <property type="entry name" value="CBM_4_9"/>
    <property type="match status" value="1"/>
</dbReference>
<keyword evidence="4" id="KW-0732">Signal</keyword>
<dbReference type="SMART" id="SM00635">
    <property type="entry name" value="BID_2"/>
    <property type="match status" value="2"/>
</dbReference>
<feature type="domain" description="BIG2" evidence="5">
    <location>
        <begin position="359"/>
        <end position="432"/>
    </location>
</feature>
<dbReference type="InterPro" id="IPR008979">
    <property type="entry name" value="Galactose-bd-like_sf"/>
</dbReference>
<evidence type="ECO:0000256" key="3">
    <source>
        <dbReference type="ARBA" id="ARBA00023295"/>
    </source>
</evidence>
<dbReference type="GO" id="GO:0005975">
    <property type="term" value="P:carbohydrate metabolic process"/>
    <property type="evidence" value="ECO:0007669"/>
    <property type="project" value="InterPro"/>
</dbReference>
<accession>A0A9D1SEU4</accession>
<organism evidence="6 7">
    <name type="scientific">Candidatus Ornithomonoglobus merdipullorum</name>
    <dbReference type="NCBI Taxonomy" id="2840895"/>
    <lineage>
        <taxon>Bacteria</taxon>
        <taxon>Bacillati</taxon>
        <taxon>Bacillota</taxon>
        <taxon>Clostridia</taxon>
        <taxon>Candidatus Ornithomonoglobus</taxon>
    </lineage>
</organism>
<dbReference type="EMBL" id="DVNB01000074">
    <property type="protein sequence ID" value="HIU57546.1"/>
    <property type="molecule type" value="Genomic_DNA"/>
</dbReference>
<dbReference type="PANTHER" id="PTHR22925:SF3">
    <property type="entry name" value="GLYCOSYL HYDROLASE FAMILY PROTEIN 43"/>
    <property type="match status" value="1"/>
</dbReference>
<gene>
    <name evidence="6" type="ORF">IAA61_07005</name>
</gene>
<sequence length="930" mass="100602">MKRVFICVVLSASVMLSGTAALAEEESGELIVNGGFEDALFGEGNWKFTEAGGWYTETSGTAELTSGEHNSGESSVMINNGSAAQRVHLERNKEYRLTFSVKADSECEIGISFNDGTIEWPANGAVITESVAANTEWQEVSIDFMPDASQDYVIIAANWDGVSYYIDDVSLKETDMYITKLETGVNAEGEISFESGYHAVDGGSFVTALYDENGAMLGCMTGNTEGTFAAVPGYGKYTVKTYVFKGADGTVSRVSENVVDYSAETAAEPQTVGAAESVAINEESLELTAGESAALDAIVAPDYAYNRDVVWTSSDTAVASVSDTGIVTAAGTGEAVITASSADGTLSDTCTVSVAEPRAITGLTLDKSEITLPELNSVCVINADGASASDIVWTSSDDSVAEVNNGAVTAVGEGEAVITASAGGYDAECAVTVTSSENTITNDTFYKDIDGNYILSQGGGIYFFAGKYYWYGCKYKQAEPYAEEPENGIPGGTDFEAFTCYSSTDLVNWEFEGYPMTRETEDMAKEGWVGRMGVAYNENTKKYVLVSQSSLGMLFASSDTPEGPYKVENYAAEQDYFVNGGTGDQTVFRDDDGKAYVICSSTNGREHLYVAPLRESDFLDIDGENVKEIYFAETGDYIAEDGSVATRDKKGIEGNCMFKYNGRYYFTGSDLYGWNSSRVFVLDSDEILGDYNADTGLPYIMNGTAENYAHNSQAGFYVTVHGSEGDLVIYCGDRWSDFAGNGEGYNQWVPLSFDENGKPYFNDVHQWRLDAQKGTWEIAEGNNYIENPQFEADRITVYDPVGWETSDSVGGFANSNLSGKHSTGNFVWQQTADEDYSARLRQDIDELPDGTYTLKAWVKSSGGQRVCSLYAESGGKIRNVSLKTPIDDWTEVVINDIEVKDGQCEIGLFSDSESGNWVQIDDMSLVKNVG</sequence>
<dbReference type="Proteomes" id="UP000824109">
    <property type="component" value="Unassembled WGS sequence"/>
</dbReference>
<dbReference type="GO" id="GO:0004553">
    <property type="term" value="F:hydrolase activity, hydrolyzing O-glycosyl compounds"/>
    <property type="evidence" value="ECO:0007669"/>
    <property type="project" value="InterPro"/>
</dbReference>
<reference evidence="6" key="2">
    <citation type="journal article" date="2021" name="PeerJ">
        <title>Extensive microbial diversity within the chicken gut microbiome revealed by metagenomics and culture.</title>
        <authorList>
            <person name="Gilroy R."/>
            <person name="Ravi A."/>
            <person name="Getino M."/>
            <person name="Pursley I."/>
            <person name="Horton D.L."/>
            <person name="Alikhan N.F."/>
            <person name="Baker D."/>
            <person name="Gharbi K."/>
            <person name="Hall N."/>
            <person name="Watson M."/>
            <person name="Adriaenssens E.M."/>
            <person name="Foster-Nyarko E."/>
            <person name="Jarju S."/>
            <person name="Secka A."/>
            <person name="Antonio M."/>
            <person name="Oren A."/>
            <person name="Chaudhuri R.R."/>
            <person name="La Ragione R."/>
            <person name="Hildebrand F."/>
            <person name="Pallen M.J."/>
        </authorList>
    </citation>
    <scope>NUCLEOTIDE SEQUENCE</scope>
    <source>
        <strain evidence="6">USAMLcec3-3695</strain>
    </source>
</reference>
<proteinExistence type="inferred from homology"/>
<dbReference type="InterPro" id="IPR003343">
    <property type="entry name" value="Big_2"/>
</dbReference>
<evidence type="ECO:0000256" key="2">
    <source>
        <dbReference type="ARBA" id="ARBA00022801"/>
    </source>
</evidence>
<keyword evidence="3" id="KW-0326">Glycosidase</keyword>
<dbReference type="Gene3D" id="2.60.120.260">
    <property type="entry name" value="Galactose-binding domain-like"/>
    <property type="match status" value="2"/>
</dbReference>
<dbReference type="SUPFAM" id="SSF75005">
    <property type="entry name" value="Arabinanase/levansucrase/invertase"/>
    <property type="match status" value="1"/>
</dbReference>
<dbReference type="SUPFAM" id="SSF49373">
    <property type="entry name" value="Invasin/intimin cell-adhesion fragments"/>
    <property type="match status" value="2"/>
</dbReference>
<keyword evidence="2" id="KW-0378">Hydrolase</keyword>
<feature type="chain" id="PRO_5039020931" evidence="4">
    <location>
        <begin position="24"/>
        <end position="930"/>
    </location>
</feature>
<comment type="similarity">
    <text evidence="1">Belongs to the glycosyl hydrolase 43 family.</text>
</comment>
<dbReference type="InterPro" id="IPR006710">
    <property type="entry name" value="Glyco_hydro_43"/>
</dbReference>
<protein>
    <submittedName>
        <fullName evidence="6">Ig-like domain-containing protein</fullName>
    </submittedName>
</protein>
<dbReference type="Pfam" id="PF04616">
    <property type="entry name" value="Glyco_hydro_43"/>
    <property type="match status" value="1"/>
</dbReference>
<feature type="domain" description="BIG2" evidence="5">
    <location>
        <begin position="274"/>
        <end position="351"/>
    </location>
</feature>
<name>A0A9D1SEU4_9FIRM</name>
<reference evidence="6" key="1">
    <citation type="submission" date="2020-10" db="EMBL/GenBank/DDBJ databases">
        <authorList>
            <person name="Gilroy R."/>
        </authorList>
    </citation>
    <scope>NUCLEOTIDE SEQUENCE</scope>
    <source>
        <strain evidence="6">USAMLcec3-3695</strain>
    </source>
</reference>
<comment type="caution">
    <text evidence="6">The sequence shown here is derived from an EMBL/GenBank/DDBJ whole genome shotgun (WGS) entry which is preliminary data.</text>
</comment>
<dbReference type="SUPFAM" id="SSF49785">
    <property type="entry name" value="Galactose-binding domain-like"/>
    <property type="match status" value="1"/>
</dbReference>
<dbReference type="InterPro" id="IPR023296">
    <property type="entry name" value="Glyco_hydro_beta-prop_sf"/>
</dbReference>
<evidence type="ECO:0000259" key="5">
    <source>
        <dbReference type="SMART" id="SM00635"/>
    </source>
</evidence>
<dbReference type="AlphaFoldDB" id="A0A9D1SEU4"/>
<evidence type="ECO:0000256" key="4">
    <source>
        <dbReference type="SAM" id="SignalP"/>
    </source>
</evidence>